<keyword evidence="5" id="KW-0963">Cytoplasm</keyword>
<evidence type="ECO:0000313" key="7">
    <source>
        <dbReference type="Proteomes" id="UP000284731"/>
    </source>
</evidence>
<dbReference type="RefSeq" id="WP_006525097.1">
    <property type="nucleotide sequence ID" value="NZ_AP028934.1"/>
</dbReference>
<evidence type="ECO:0000313" key="6">
    <source>
        <dbReference type="EMBL" id="RGT56456.1"/>
    </source>
</evidence>
<evidence type="ECO:0000256" key="4">
    <source>
        <dbReference type="ARBA" id="ARBA00044936"/>
    </source>
</evidence>
<keyword evidence="1 5" id="KW-0132">Cell division</keyword>
<evidence type="ECO:0000256" key="5">
    <source>
        <dbReference type="HAMAP-Rule" id="MF_01197"/>
    </source>
</evidence>
<sequence>MVFNKIKEFVAPVDEDEDEGEELQFTGREVQPVSTYESKQTNLNNISKNTQMVMFEPRSFEQAEEIARHLKQTRGCIINLHRLQREYAQRTIDFLSGVVFALDGTIQKVGHNVIFCAPRNVGVEGNISLDKGEDE</sequence>
<comment type="subunit">
    <text evidence="5">Homodimer. Interacts with FtsZ.</text>
</comment>
<dbReference type="InterPro" id="IPR023052">
    <property type="entry name" value="Cell_div_SepF"/>
</dbReference>
<dbReference type="EMBL" id="QRWX01000002">
    <property type="protein sequence ID" value="RGT56456.1"/>
    <property type="molecule type" value="Genomic_DNA"/>
</dbReference>
<dbReference type="InterPro" id="IPR038594">
    <property type="entry name" value="SepF-like_sf"/>
</dbReference>
<dbReference type="GO" id="GO:0005737">
    <property type="term" value="C:cytoplasm"/>
    <property type="evidence" value="ECO:0007669"/>
    <property type="project" value="UniProtKB-SubCell"/>
</dbReference>
<comment type="subcellular location">
    <subcellularLocation>
        <location evidence="5">Cytoplasm</location>
    </subcellularLocation>
    <text evidence="5">Localizes to the division site, in a FtsZ-dependent manner.</text>
</comment>
<keyword evidence="2 5" id="KW-0717">Septation</keyword>
<name>A0A412PFP1_9FIRM</name>
<protein>
    <recommendedName>
        <fullName evidence="5">Cell division protein SepF</fullName>
    </recommendedName>
</protein>
<dbReference type="GeneID" id="89619516"/>
<dbReference type="Pfam" id="PF04472">
    <property type="entry name" value="SepF"/>
    <property type="match status" value="1"/>
</dbReference>
<dbReference type="PANTHER" id="PTHR35798">
    <property type="entry name" value="CELL DIVISION PROTEIN SEPF"/>
    <property type="match status" value="1"/>
</dbReference>
<reference evidence="6 7" key="1">
    <citation type="submission" date="2018-08" db="EMBL/GenBank/DDBJ databases">
        <title>A genome reference for cultivated species of the human gut microbiota.</title>
        <authorList>
            <person name="Zou Y."/>
            <person name="Xue W."/>
            <person name="Luo G."/>
        </authorList>
    </citation>
    <scope>NUCLEOTIDE SEQUENCE [LARGE SCALE GENOMIC DNA]</scope>
    <source>
        <strain evidence="6 7">AF18-46</strain>
    </source>
</reference>
<dbReference type="PANTHER" id="PTHR35798:SF1">
    <property type="entry name" value="CELL DIVISION PROTEIN SEPF"/>
    <property type="match status" value="1"/>
</dbReference>
<comment type="function">
    <text evidence="4 5">Cell division protein that is part of the divisome complex and is recruited early to the Z-ring. Probably stimulates Z-ring formation, perhaps through the cross-linking of FtsZ protofilaments. Its function overlaps with FtsA.</text>
</comment>
<gene>
    <name evidence="5" type="primary">sepF</name>
    <name evidence="6" type="ORF">DWX20_06545</name>
</gene>
<evidence type="ECO:0000256" key="3">
    <source>
        <dbReference type="ARBA" id="ARBA00023306"/>
    </source>
</evidence>
<dbReference type="InterPro" id="IPR007561">
    <property type="entry name" value="Cell_div_SepF/SepF-rel"/>
</dbReference>
<dbReference type="AlphaFoldDB" id="A0A412PFP1"/>
<dbReference type="GO" id="GO:0043093">
    <property type="term" value="P:FtsZ-dependent cytokinesis"/>
    <property type="evidence" value="ECO:0007669"/>
    <property type="project" value="UniProtKB-UniRule"/>
</dbReference>
<comment type="caution">
    <text evidence="6">The sequence shown here is derived from an EMBL/GenBank/DDBJ whole genome shotgun (WGS) entry which is preliminary data.</text>
</comment>
<dbReference type="Gene3D" id="3.30.110.150">
    <property type="entry name" value="SepF-like protein"/>
    <property type="match status" value="1"/>
</dbReference>
<keyword evidence="3 5" id="KW-0131">Cell cycle</keyword>
<dbReference type="HAMAP" id="MF_01197">
    <property type="entry name" value="SepF"/>
    <property type="match status" value="1"/>
</dbReference>
<evidence type="ECO:0000256" key="1">
    <source>
        <dbReference type="ARBA" id="ARBA00022618"/>
    </source>
</evidence>
<accession>A0A412PFP1</accession>
<proteinExistence type="inferred from homology"/>
<comment type="similarity">
    <text evidence="5">Belongs to the SepF family.</text>
</comment>
<organism evidence="6 7">
    <name type="scientific">Solobacterium moorei</name>
    <dbReference type="NCBI Taxonomy" id="102148"/>
    <lineage>
        <taxon>Bacteria</taxon>
        <taxon>Bacillati</taxon>
        <taxon>Bacillota</taxon>
        <taxon>Erysipelotrichia</taxon>
        <taxon>Erysipelotrichales</taxon>
        <taxon>Erysipelotrichaceae</taxon>
        <taxon>Solobacterium</taxon>
    </lineage>
</organism>
<dbReference type="Proteomes" id="UP000284731">
    <property type="component" value="Unassembled WGS sequence"/>
</dbReference>
<dbReference type="GO" id="GO:0000917">
    <property type="term" value="P:division septum assembly"/>
    <property type="evidence" value="ECO:0007669"/>
    <property type="project" value="UniProtKB-KW"/>
</dbReference>
<evidence type="ECO:0000256" key="2">
    <source>
        <dbReference type="ARBA" id="ARBA00023210"/>
    </source>
</evidence>